<dbReference type="InterPro" id="IPR013766">
    <property type="entry name" value="Thioredoxin_domain"/>
</dbReference>
<keyword evidence="3" id="KW-1015">Disulfide bond</keyword>
<proteinExistence type="predicted"/>
<evidence type="ECO:0000313" key="8">
    <source>
        <dbReference type="Proteomes" id="UP001163328"/>
    </source>
</evidence>
<dbReference type="Gene3D" id="3.40.30.10">
    <property type="entry name" value="Glutaredoxin"/>
    <property type="match status" value="1"/>
</dbReference>
<reference evidence="7" key="1">
    <citation type="submission" date="2021-08" db="EMBL/GenBank/DDBJ databases">
        <title>Flavobacterium sp. strain CC-SYL302.</title>
        <authorList>
            <person name="Lin S.-Y."/>
            <person name="Lee T.-H."/>
            <person name="Young C.-C."/>
        </authorList>
    </citation>
    <scope>NUCLEOTIDE SEQUENCE</scope>
    <source>
        <strain evidence="7">CC-SYL302</strain>
    </source>
</reference>
<comment type="subcellular location">
    <subcellularLocation>
        <location evidence="1">Cell envelope</location>
    </subcellularLocation>
</comment>
<evidence type="ECO:0000256" key="2">
    <source>
        <dbReference type="ARBA" id="ARBA00022748"/>
    </source>
</evidence>
<dbReference type="EMBL" id="CP081495">
    <property type="protein sequence ID" value="UYW02187.1"/>
    <property type="molecule type" value="Genomic_DNA"/>
</dbReference>
<dbReference type="InterPro" id="IPR036249">
    <property type="entry name" value="Thioredoxin-like_sf"/>
</dbReference>
<keyword evidence="8" id="KW-1185">Reference proteome</keyword>
<protein>
    <submittedName>
        <fullName evidence="7">TlpA family protein disulfide reductase</fullName>
    </submittedName>
</protein>
<dbReference type="Pfam" id="PF13905">
    <property type="entry name" value="Thioredoxin_8"/>
    <property type="match status" value="1"/>
</dbReference>
<organism evidence="7 8">
    <name type="scientific">Flavobacterium agricola</name>
    <dbReference type="NCBI Taxonomy" id="2870839"/>
    <lineage>
        <taxon>Bacteria</taxon>
        <taxon>Pseudomonadati</taxon>
        <taxon>Bacteroidota</taxon>
        <taxon>Flavobacteriia</taxon>
        <taxon>Flavobacteriales</taxon>
        <taxon>Flavobacteriaceae</taxon>
        <taxon>Flavobacterium</taxon>
    </lineage>
</organism>
<feature type="signal peptide" evidence="5">
    <location>
        <begin position="1"/>
        <end position="19"/>
    </location>
</feature>
<dbReference type="Proteomes" id="UP001163328">
    <property type="component" value="Chromosome"/>
</dbReference>
<evidence type="ECO:0000256" key="1">
    <source>
        <dbReference type="ARBA" id="ARBA00004196"/>
    </source>
</evidence>
<gene>
    <name evidence="7" type="ORF">K5I29_04595</name>
</gene>
<dbReference type="RefSeq" id="WP_264434685.1">
    <property type="nucleotide sequence ID" value="NZ_CP081495.1"/>
</dbReference>
<dbReference type="InterPro" id="IPR050553">
    <property type="entry name" value="Thioredoxin_ResA/DsbE_sf"/>
</dbReference>
<sequence length="163" mass="18829">MKKKFILLSFILLSAVTVAQTKFNETALNYKMELLDGKTQTFKKILNKYKGKTVLIDVWASWCPDCIKGLPKLKELQAQHPEVVYLFLDLDKTQDKWKAAIEKYDIKGEHIYAEGGMKSEFGQAIKLDWIPRYILINKKGDIEVFRAITADNENLETTLNKLK</sequence>
<evidence type="ECO:0000256" key="3">
    <source>
        <dbReference type="ARBA" id="ARBA00023157"/>
    </source>
</evidence>
<evidence type="ECO:0000256" key="5">
    <source>
        <dbReference type="SAM" id="SignalP"/>
    </source>
</evidence>
<dbReference type="PROSITE" id="PS51352">
    <property type="entry name" value="THIOREDOXIN_2"/>
    <property type="match status" value="1"/>
</dbReference>
<accession>A0ABY6M2Y0</accession>
<evidence type="ECO:0000259" key="6">
    <source>
        <dbReference type="PROSITE" id="PS51352"/>
    </source>
</evidence>
<keyword evidence="5" id="KW-0732">Signal</keyword>
<dbReference type="CDD" id="cd02966">
    <property type="entry name" value="TlpA_like_family"/>
    <property type="match status" value="1"/>
</dbReference>
<evidence type="ECO:0000256" key="4">
    <source>
        <dbReference type="ARBA" id="ARBA00023284"/>
    </source>
</evidence>
<name>A0ABY6M2Y0_9FLAO</name>
<evidence type="ECO:0000313" key="7">
    <source>
        <dbReference type="EMBL" id="UYW02187.1"/>
    </source>
</evidence>
<dbReference type="PANTHER" id="PTHR42852">
    <property type="entry name" value="THIOL:DISULFIDE INTERCHANGE PROTEIN DSBE"/>
    <property type="match status" value="1"/>
</dbReference>
<keyword evidence="2" id="KW-0201">Cytochrome c-type biogenesis</keyword>
<dbReference type="PANTHER" id="PTHR42852:SF6">
    <property type="entry name" value="THIOL:DISULFIDE INTERCHANGE PROTEIN DSBE"/>
    <property type="match status" value="1"/>
</dbReference>
<feature type="domain" description="Thioredoxin" evidence="6">
    <location>
        <begin position="21"/>
        <end position="163"/>
    </location>
</feature>
<dbReference type="SUPFAM" id="SSF52833">
    <property type="entry name" value="Thioredoxin-like"/>
    <property type="match status" value="1"/>
</dbReference>
<dbReference type="InterPro" id="IPR012336">
    <property type="entry name" value="Thioredoxin-like_fold"/>
</dbReference>
<feature type="chain" id="PRO_5045426005" evidence="5">
    <location>
        <begin position="20"/>
        <end position="163"/>
    </location>
</feature>
<keyword evidence="4" id="KW-0676">Redox-active center</keyword>